<gene>
    <name evidence="2" type="ORF">CBM2594_B80102</name>
</gene>
<dbReference type="Proteomes" id="UP000257139">
    <property type="component" value="Chromosome CBM2594_b"/>
</dbReference>
<organism evidence="2 3">
    <name type="scientific">Cupriavidus taiwanensis</name>
    <dbReference type="NCBI Taxonomy" id="164546"/>
    <lineage>
        <taxon>Bacteria</taxon>
        <taxon>Pseudomonadati</taxon>
        <taxon>Pseudomonadota</taxon>
        <taxon>Betaproteobacteria</taxon>
        <taxon>Burkholderiales</taxon>
        <taxon>Burkholderiaceae</taxon>
        <taxon>Cupriavidus</taxon>
    </lineage>
</organism>
<name>A0A7Z7JE80_9BURK</name>
<reference evidence="2 3" key="1">
    <citation type="submission" date="2018-01" db="EMBL/GenBank/DDBJ databases">
        <authorList>
            <person name="Clerissi C."/>
        </authorList>
    </citation>
    <scope>NUCLEOTIDE SEQUENCE [LARGE SCALE GENOMIC DNA]</scope>
    <source>
        <strain evidence="2">Cupriavidus taiwanensis STM 6021</strain>
    </source>
</reference>
<protein>
    <submittedName>
        <fullName evidence="2">Uncharacterized protein</fullName>
    </submittedName>
</protein>
<accession>A0A7Z7JE80</accession>
<evidence type="ECO:0000313" key="3">
    <source>
        <dbReference type="Proteomes" id="UP000257139"/>
    </source>
</evidence>
<sequence>MSLAIPLAFVARLFAPLSRLRERGGGEGRRVNEVNRMSPRRRAPSPAPPSPGSLHDKR</sequence>
<dbReference type="EMBL" id="LT978514">
    <property type="protein sequence ID" value="SPC23657.1"/>
    <property type="molecule type" value="Genomic_DNA"/>
</dbReference>
<dbReference type="AlphaFoldDB" id="A0A7Z7JE80"/>
<proteinExistence type="predicted"/>
<feature type="compositionally biased region" description="Basic and acidic residues" evidence="1">
    <location>
        <begin position="21"/>
        <end position="33"/>
    </location>
</feature>
<evidence type="ECO:0000256" key="1">
    <source>
        <dbReference type="SAM" id="MobiDB-lite"/>
    </source>
</evidence>
<evidence type="ECO:0000313" key="2">
    <source>
        <dbReference type="EMBL" id="SPC23657.1"/>
    </source>
</evidence>
<feature type="region of interest" description="Disordered" evidence="1">
    <location>
        <begin position="21"/>
        <end position="58"/>
    </location>
</feature>